<sequence length="232" mass="26218">MPNVLVTGSNRGLGIEWVRQYAEEGWRVFATCRHPAEADDLKALAHSHRSITVHRLDITKPDDVNALARELRNESIDVLINNAGLYLEKYEEVSLDNLRFDDWELTFRVNTLGCLRVTRALKPMVAASARRLVVAISTHMGSITEIETADAFYYRSSKAALNASMKGVSLELKPLGIGVLILHPGWNNTRMGGPDAPFRPVDTVAGMRRIIERFDMRHTGRFFRFNGEEIPW</sequence>
<dbReference type="PANTHER" id="PTHR45458:SF1">
    <property type="entry name" value="SHORT CHAIN DEHYDROGENASE"/>
    <property type="match status" value="1"/>
</dbReference>
<organism evidence="1">
    <name type="scientific">Uncultured Desulfatiglans sp</name>
    <dbReference type="NCBI Taxonomy" id="1748965"/>
    <lineage>
        <taxon>Bacteria</taxon>
        <taxon>Pseudomonadati</taxon>
        <taxon>Thermodesulfobacteriota</taxon>
        <taxon>Desulfobacteria</taxon>
        <taxon>Desulfatiglandales</taxon>
        <taxon>Desulfatiglandaceae</taxon>
        <taxon>Desulfatiglans</taxon>
        <taxon>environmental samples</taxon>
    </lineage>
</organism>
<dbReference type="InterPro" id="IPR052184">
    <property type="entry name" value="SDR_enzymes"/>
</dbReference>
<protein>
    <submittedName>
        <fullName evidence="1">Short-chain dehydrogenase/reductase</fullName>
    </submittedName>
</protein>
<accession>A0A653A9T7</accession>
<dbReference type="Pfam" id="PF00106">
    <property type="entry name" value="adh_short"/>
    <property type="match status" value="1"/>
</dbReference>
<dbReference type="AlphaFoldDB" id="A0A653A9T7"/>
<proteinExistence type="predicted"/>
<evidence type="ECO:0000313" key="1">
    <source>
        <dbReference type="EMBL" id="VBB44841.1"/>
    </source>
</evidence>
<dbReference type="PANTHER" id="PTHR45458">
    <property type="entry name" value="SHORT-CHAIN DEHYDROGENASE/REDUCTASE SDR"/>
    <property type="match status" value="1"/>
</dbReference>
<dbReference type="SUPFAM" id="SSF51735">
    <property type="entry name" value="NAD(P)-binding Rossmann-fold domains"/>
    <property type="match status" value="1"/>
</dbReference>
<gene>
    <name evidence="1" type="ORF">TRIP_B350026</name>
</gene>
<dbReference type="EMBL" id="UPXX01000029">
    <property type="protein sequence ID" value="VBB44841.1"/>
    <property type="molecule type" value="Genomic_DNA"/>
</dbReference>
<name>A0A653A9T7_UNCDX</name>
<dbReference type="InterPro" id="IPR036291">
    <property type="entry name" value="NAD(P)-bd_dom_sf"/>
</dbReference>
<dbReference type="CDD" id="cd05325">
    <property type="entry name" value="carb_red_sniffer_like_SDR_c"/>
    <property type="match status" value="1"/>
</dbReference>
<dbReference type="InterPro" id="IPR002347">
    <property type="entry name" value="SDR_fam"/>
</dbReference>
<dbReference type="GO" id="GO:0016616">
    <property type="term" value="F:oxidoreductase activity, acting on the CH-OH group of donors, NAD or NADP as acceptor"/>
    <property type="evidence" value="ECO:0007669"/>
    <property type="project" value="TreeGrafter"/>
</dbReference>
<dbReference type="PRINTS" id="PR00081">
    <property type="entry name" value="GDHRDH"/>
</dbReference>
<dbReference type="Gene3D" id="3.40.50.720">
    <property type="entry name" value="NAD(P)-binding Rossmann-like Domain"/>
    <property type="match status" value="1"/>
</dbReference>
<reference evidence="1" key="1">
    <citation type="submission" date="2018-07" db="EMBL/GenBank/DDBJ databases">
        <authorList>
            <consortium name="Genoscope - CEA"/>
            <person name="William W."/>
        </authorList>
    </citation>
    <scope>NUCLEOTIDE SEQUENCE</scope>
    <source>
        <strain evidence="1">IK1</strain>
    </source>
</reference>